<dbReference type="AlphaFoldDB" id="A0AA39TJM7"/>
<proteinExistence type="predicted"/>
<comment type="caution">
    <text evidence="1">The sequence shown here is derived from an EMBL/GenBank/DDBJ whole genome shotgun (WGS) entry which is preliminary data.</text>
</comment>
<sequence>MGVETFVLLSESFGAPMGVEAFVLLSESFGAPMGVETFVLLSESFGAPMGVETFVLLSESFVAPMGVETFVLLSESFVKRRHDCSLPKKAMVKPSQITKPSMEAAMDMSSGKMRWTTTVWNDGDEKGDCYWS</sequence>
<protein>
    <submittedName>
        <fullName evidence="1">Uncharacterized protein</fullName>
    </submittedName>
</protein>
<organism evidence="1 2">
    <name type="scientific">Acer saccharum</name>
    <name type="common">Sugar maple</name>
    <dbReference type="NCBI Taxonomy" id="4024"/>
    <lineage>
        <taxon>Eukaryota</taxon>
        <taxon>Viridiplantae</taxon>
        <taxon>Streptophyta</taxon>
        <taxon>Embryophyta</taxon>
        <taxon>Tracheophyta</taxon>
        <taxon>Spermatophyta</taxon>
        <taxon>Magnoliopsida</taxon>
        <taxon>eudicotyledons</taxon>
        <taxon>Gunneridae</taxon>
        <taxon>Pentapetalae</taxon>
        <taxon>rosids</taxon>
        <taxon>malvids</taxon>
        <taxon>Sapindales</taxon>
        <taxon>Sapindaceae</taxon>
        <taxon>Hippocastanoideae</taxon>
        <taxon>Acereae</taxon>
        <taxon>Acer</taxon>
    </lineage>
</organism>
<name>A0AA39TJM7_ACESA</name>
<evidence type="ECO:0000313" key="2">
    <source>
        <dbReference type="Proteomes" id="UP001168877"/>
    </source>
</evidence>
<gene>
    <name evidence="1" type="ORF">LWI29_035697</name>
</gene>
<accession>A0AA39TJM7</accession>
<dbReference type="EMBL" id="JAUESC010000002">
    <property type="protein sequence ID" value="KAK0606254.1"/>
    <property type="molecule type" value="Genomic_DNA"/>
</dbReference>
<evidence type="ECO:0000313" key="1">
    <source>
        <dbReference type="EMBL" id="KAK0606254.1"/>
    </source>
</evidence>
<reference evidence="1" key="1">
    <citation type="journal article" date="2022" name="Plant J.">
        <title>Strategies of tolerance reflected in two North American maple genomes.</title>
        <authorList>
            <person name="McEvoy S.L."/>
            <person name="Sezen U.U."/>
            <person name="Trouern-Trend A."/>
            <person name="McMahon S.M."/>
            <person name="Schaberg P.G."/>
            <person name="Yang J."/>
            <person name="Wegrzyn J.L."/>
            <person name="Swenson N.G."/>
        </authorList>
    </citation>
    <scope>NUCLEOTIDE SEQUENCE</scope>
    <source>
        <strain evidence="1">NS2018</strain>
    </source>
</reference>
<reference evidence="1" key="2">
    <citation type="submission" date="2023-06" db="EMBL/GenBank/DDBJ databases">
        <authorList>
            <person name="Swenson N.G."/>
            <person name="Wegrzyn J.L."/>
            <person name="Mcevoy S.L."/>
        </authorList>
    </citation>
    <scope>NUCLEOTIDE SEQUENCE</scope>
    <source>
        <strain evidence="1">NS2018</strain>
        <tissue evidence="1">Leaf</tissue>
    </source>
</reference>
<dbReference type="Proteomes" id="UP001168877">
    <property type="component" value="Unassembled WGS sequence"/>
</dbReference>
<keyword evidence="2" id="KW-1185">Reference proteome</keyword>